<dbReference type="Pfam" id="PF14372">
    <property type="entry name" value="hAT-like_RNase-H"/>
    <property type="match status" value="1"/>
</dbReference>
<proteinExistence type="predicted"/>
<protein>
    <submittedName>
        <fullName evidence="4">Zinc finger BED domain-containing protein RICESLEEPER 1-like protein</fullName>
    </submittedName>
</protein>
<dbReference type="InterPro" id="IPR012337">
    <property type="entry name" value="RNaseH-like_sf"/>
</dbReference>
<comment type="caution">
    <text evidence="4">The sequence shown here is derived from an EMBL/GenBank/DDBJ whole genome shotgun (WGS) entry which is preliminary data.</text>
</comment>
<evidence type="ECO:0000259" key="3">
    <source>
        <dbReference type="Pfam" id="PF14372"/>
    </source>
</evidence>
<evidence type="ECO:0000313" key="5">
    <source>
        <dbReference type="Proteomes" id="UP000283530"/>
    </source>
</evidence>
<feature type="domain" description="HAT C-terminal dimerisation" evidence="2">
    <location>
        <begin position="136"/>
        <end position="220"/>
    </location>
</feature>
<feature type="domain" description="hAT-like transposase RNase-H fold" evidence="3">
    <location>
        <begin position="5"/>
        <end position="80"/>
    </location>
</feature>
<gene>
    <name evidence="4" type="ORF">CKAN_00124300</name>
</gene>
<dbReference type="Proteomes" id="UP000283530">
    <property type="component" value="Unassembled WGS sequence"/>
</dbReference>
<name>A0A443N393_9MAGN</name>
<dbReference type="GO" id="GO:0046983">
    <property type="term" value="F:protein dimerization activity"/>
    <property type="evidence" value="ECO:0007669"/>
    <property type="project" value="InterPro"/>
</dbReference>
<feature type="region of interest" description="Disordered" evidence="1">
    <location>
        <begin position="814"/>
        <end position="834"/>
    </location>
</feature>
<feature type="compositionally biased region" description="Basic and acidic residues" evidence="1">
    <location>
        <begin position="403"/>
        <end position="412"/>
    </location>
</feature>
<dbReference type="InterPro" id="IPR008906">
    <property type="entry name" value="HATC_C_dom"/>
</dbReference>
<dbReference type="SUPFAM" id="SSF53098">
    <property type="entry name" value="Ribonuclease H-like"/>
    <property type="match status" value="1"/>
</dbReference>
<dbReference type="EMBL" id="QPKB01000001">
    <property type="protein sequence ID" value="RWR72994.1"/>
    <property type="molecule type" value="Genomic_DNA"/>
</dbReference>
<dbReference type="OrthoDB" id="1718237at2759"/>
<organism evidence="4 5">
    <name type="scientific">Cinnamomum micranthum f. kanehirae</name>
    <dbReference type="NCBI Taxonomy" id="337451"/>
    <lineage>
        <taxon>Eukaryota</taxon>
        <taxon>Viridiplantae</taxon>
        <taxon>Streptophyta</taxon>
        <taxon>Embryophyta</taxon>
        <taxon>Tracheophyta</taxon>
        <taxon>Spermatophyta</taxon>
        <taxon>Magnoliopsida</taxon>
        <taxon>Magnoliidae</taxon>
        <taxon>Laurales</taxon>
        <taxon>Lauraceae</taxon>
        <taxon>Cinnamomum</taxon>
    </lineage>
</organism>
<evidence type="ECO:0000256" key="1">
    <source>
        <dbReference type="SAM" id="MobiDB-lite"/>
    </source>
</evidence>
<reference evidence="4 5" key="1">
    <citation type="journal article" date="2019" name="Nat. Plants">
        <title>Stout camphor tree genome fills gaps in understanding of flowering plant genome evolution.</title>
        <authorList>
            <person name="Chaw S.M."/>
            <person name="Liu Y.C."/>
            <person name="Wu Y.W."/>
            <person name="Wang H.Y."/>
            <person name="Lin C.I."/>
            <person name="Wu C.S."/>
            <person name="Ke H.M."/>
            <person name="Chang L.Y."/>
            <person name="Hsu C.Y."/>
            <person name="Yang H.T."/>
            <person name="Sudianto E."/>
            <person name="Hsu M.H."/>
            <person name="Wu K.P."/>
            <person name="Wang L.N."/>
            <person name="Leebens-Mack J.H."/>
            <person name="Tsai I.J."/>
        </authorList>
    </citation>
    <scope>NUCLEOTIDE SEQUENCE [LARGE SCALE GENOMIC DNA]</scope>
    <source>
        <strain evidence="5">cv. Chaw 1501</strain>
        <tissue evidence="4">Young leaves</tissue>
    </source>
</reference>
<dbReference type="GO" id="GO:0003677">
    <property type="term" value="F:DNA binding"/>
    <property type="evidence" value="ECO:0007669"/>
    <property type="project" value="InterPro"/>
</dbReference>
<dbReference type="InterPro" id="IPR025525">
    <property type="entry name" value="hAT-like_transposase_RNase-H"/>
</dbReference>
<dbReference type="PANTHER" id="PTHR23272:SF193">
    <property type="entry name" value="OS07G0624100 PROTEIN"/>
    <property type="match status" value="1"/>
</dbReference>
<dbReference type="AlphaFoldDB" id="A0A443N393"/>
<keyword evidence="5" id="KW-1185">Reference proteome</keyword>
<dbReference type="STRING" id="337451.A0A443N393"/>
<evidence type="ECO:0000313" key="4">
    <source>
        <dbReference type="EMBL" id="RWR72994.1"/>
    </source>
</evidence>
<feature type="region of interest" description="Disordered" evidence="1">
    <location>
        <begin position="381"/>
        <end position="412"/>
    </location>
</feature>
<dbReference type="PANTHER" id="PTHR23272">
    <property type="entry name" value="BED FINGER-RELATED"/>
    <property type="match status" value="1"/>
</dbReference>
<evidence type="ECO:0000259" key="2">
    <source>
        <dbReference type="Pfam" id="PF05699"/>
    </source>
</evidence>
<sequence length="834" mass="95335">MSSSLEESLSNMARKMKVKFEKYWGRIKKVNMMLVVAVVLDPRLKLDYVKFSYSEILTSDATKELTKKVRDALNRLYIEYQKFESESFTSSLESFVDDVDGCSSSATTNTIVSTTSHISKFRKYLNEVVSNEGKSEVDKYLEETVEKIDPNTSFDILNWWKVNPPRYGVLSQAAQDVLAILVSTVASKFAFSSRGLVLDQFRSSLIPKLVEALICTQDWLRDSAVSIDVEDNMDEIEAIEFEGFGDFGRNRPSFLAIDKSLKKNNRSRHERTSTVSEVGLVQNTKVQGALCKTSKVQVVRHLCLYKDQGLVCNLERRVDRGEGNTTVLKMMRRGRKRAYQGRGRMSPYQSNVQYEQYHQAQQEQYLQFPEYQKKMSQRAIEGSSKIEPREAGLSEANPPQKIIRTDESREGEWIQVKRKEPHPPIESYTPPRIISNIDEPLYPPRYRPEEYNSRNMIGGVFLRNCPFQEQFPIGIIRKEFNRAELLIVDNIWKAVNDNHIIELKQAVISALRIMRRDRILIAQKEFQVNQYGKELINSTGIISCSETARVAEDYTYKKHSFMVALNISRPHEDIDTLSVYDSAAELMSQKTSINAEDGMDLIGSPMQPVLWFNEKAKFEIIEEHKKVLFNTGFVRFADIYEEKSLNFLPQEIAKILKRIIKIYPYSLETYVLAPMNFALIRIHPNIQKLKVIHHDHIKVSENYTRIDILKQRAINIEAISHQLKECGIKYYTLYCNTLVVIQAAEVIGTGTVERVKEGHAPLQIINLPCSLAEVTALGIADSLISKIAEEIAPSLLMDPETGSKLVRQASSMTYKSKIDASRCSAGPEEQTKTP</sequence>
<dbReference type="Pfam" id="PF05699">
    <property type="entry name" value="Dimer_Tnp_hAT"/>
    <property type="match status" value="1"/>
</dbReference>
<accession>A0A443N393</accession>